<dbReference type="EMBL" id="CAXDID020000058">
    <property type="protein sequence ID" value="CAL6008694.1"/>
    <property type="molecule type" value="Genomic_DNA"/>
</dbReference>
<dbReference type="GO" id="GO:0004435">
    <property type="term" value="F:phosphatidylinositol-4,5-bisphosphate phospholipase C activity"/>
    <property type="evidence" value="ECO:0007669"/>
    <property type="project" value="InterPro"/>
</dbReference>
<dbReference type="Proteomes" id="UP001642409">
    <property type="component" value="Unassembled WGS sequence"/>
</dbReference>
<organism evidence="2">
    <name type="scientific">Hexamita inflata</name>
    <dbReference type="NCBI Taxonomy" id="28002"/>
    <lineage>
        <taxon>Eukaryota</taxon>
        <taxon>Metamonada</taxon>
        <taxon>Diplomonadida</taxon>
        <taxon>Hexamitidae</taxon>
        <taxon>Hexamitinae</taxon>
        <taxon>Hexamita</taxon>
    </lineage>
</organism>
<evidence type="ECO:0000259" key="1">
    <source>
        <dbReference type="PROSITE" id="PS50008"/>
    </source>
</evidence>
<feature type="domain" description="PI-PLC Y-box" evidence="1">
    <location>
        <begin position="11"/>
        <end position="72"/>
    </location>
</feature>
<dbReference type="InterPro" id="IPR001711">
    <property type="entry name" value="PLipase_C_Pinositol-sp_Y"/>
</dbReference>
<dbReference type="AlphaFoldDB" id="A0AA86TRA0"/>
<reference evidence="3 4" key="2">
    <citation type="submission" date="2024-07" db="EMBL/GenBank/DDBJ databases">
        <authorList>
            <person name="Akdeniz Z."/>
        </authorList>
    </citation>
    <scope>NUCLEOTIDE SEQUENCE [LARGE SCALE GENOMIC DNA]</scope>
</reference>
<dbReference type="EMBL" id="CATOUU010000195">
    <property type="protein sequence ID" value="CAI9920023.1"/>
    <property type="molecule type" value="Genomic_DNA"/>
</dbReference>
<reference evidence="2" key="1">
    <citation type="submission" date="2023-06" db="EMBL/GenBank/DDBJ databases">
        <authorList>
            <person name="Kurt Z."/>
        </authorList>
    </citation>
    <scope>NUCLEOTIDE SEQUENCE</scope>
</reference>
<evidence type="ECO:0000313" key="3">
    <source>
        <dbReference type="EMBL" id="CAL6008694.1"/>
    </source>
</evidence>
<protein>
    <recommendedName>
        <fullName evidence="1">PI-PLC Y-box domain-containing protein</fullName>
    </recommendedName>
</protein>
<dbReference type="GO" id="GO:0035556">
    <property type="term" value="P:intracellular signal transduction"/>
    <property type="evidence" value="ECO:0007669"/>
    <property type="project" value="InterPro"/>
</dbReference>
<evidence type="ECO:0000313" key="2">
    <source>
        <dbReference type="EMBL" id="CAI9920023.1"/>
    </source>
</evidence>
<gene>
    <name evidence="3" type="ORF">HINF_LOCUS21239</name>
    <name evidence="2" type="ORF">HINF_LOCUS7668</name>
</gene>
<evidence type="ECO:0000313" key="4">
    <source>
        <dbReference type="Proteomes" id="UP001642409"/>
    </source>
</evidence>
<sequence length="588" mass="61777">MLSLIQSYSQNVFSIAEFNFCYNYMYESPFQEHLSFNSSNILKFDGAPTRANCSTYENVIFRQAGNQVVQLNVDLTVDVGHMPFSLFFYAFSQVTIQNSNITMKVINSGQDLSLLFFTDPEFSVELFSCQLQITTDSNFFQKMSGIGHEFSSQLTLNQTVYAFVSDATIQQFAGICFSCSLLRVENSSFSLTVGTNTSYGLAKTLIQGSLLNISVTGSISGLFTYGLFYTVSGSVNINKLNYSLVTNGMTQNCGLIFQVIGSGQVQNQNTLFFGFAFSPSYLDNQVAGLSCPCVDGGHLNNGLCQCTAGSSLIGNTCVCTAGAELVGGVCVCTEGATLVNGVCICTAGAILTGNVCVCTVGAILQGGICVCTAGASLVGNVCVCTPGAMLTAGVCVCTAGATLTGGICVCAQYALLIGNICVCQPTFSFLSGSSCACPTHSIISATQCTCTPDHTVMISGVCTCTPQFSALVSGVCTCQPAWSSLVNGICTCSPTGSNMVAGVCTCFAGAQINAGGQCNCVEPGSSKSGNSCVCSADYSWSWVPGGNYWCTNIKKCCTWCVAKIGQIYGCSDNNYHDCTYNSNEALIT</sequence>
<dbReference type="PROSITE" id="PS50008">
    <property type="entry name" value="PIPLC_Y_DOMAIN"/>
    <property type="match status" value="1"/>
</dbReference>
<proteinExistence type="predicted"/>
<dbReference type="GO" id="GO:0006629">
    <property type="term" value="P:lipid metabolic process"/>
    <property type="evidence" value="ECO:0007669"/>
    <property type="project" value="InterPro"/>
</dbReference>
<name>A0AA86TRA0_9EUKA</name>
<keyword evidence="4" id="KW-1185">Reference proteome</keyword>
<accession>A0AA86TRA0</accession>
<comment type="caution">
    <text evidence="2">The sequence shown here is derived from an EMBL/GenBank/DDBJ whole genome shotgun (WGS) entry which is preliminary data.</text>
</comment>